<proteinExistence type="predicted"/>
<dbReference type="GO" id="GO:0005245">
    <property type="term" value="F:voltage-gated calcium channel activity"/>
    <property type="evidence" value="ECO:0007669"/>
    <property type="project" value="TreeGrafter"/>
</dbReference>
<evidence type="ECO:0000313" key="6">
    <source>
        <dbReference type="EMBL" id="KAG7157746.1"/>
    </source>
</evidence>
<feature type="transmembrane region" description="Helical" evidence="5">
    <location>
        <begin position="81"/>
        <end position="100"/>
    </location>
</feature>
<evidence type="ECO:0000256" key="1">
    <source>
        <dbReference type="ARBA" id="ARBA00004141"/>
    </source>
</evidence>
<dbReference type="EMBL" id="JAHLQT010036987">
    <property type="protein sequence ID" value="KAG7157746.1"/>
    <property type="molecule type" value="Genomic_DNA"/>
</dbReference>
<sequence length="186" mass="20360">MLSLDATVHILWLGTPVAACVSGACVLTAIGGSSWLTSEERIPNPSYRNGSSKVEYLTKCTVSGLFTLCATEDTVLKSVGYFLTAAVLLGVAEVLCLNGHCCRRRRFFTFVSGIIFVVAGLVMMLGVVIYIATLKGEVGDKLRPRSSFQPPRFTYSYGWCFLLLMLGFVTTETAGITAIFLYIYWH</sequence>
<feature type="non-terminal residue" evidence="6">
    <location>
        <position position="1"/>
    </location>
</feature>
<keyword evidence="7" id="KW-1185">Reference proteome</keyword>
<comment type="subcellular location">
    <subcellularLocation>
        <location evidence="1">Membrane</location>
        <topology evidence="1">Multi-pass membrane protein</topology>
    </subcellularLocation>
</comment>
<evidence type="ECO:0000313" key="7">
    <source>
        <dbReference type="Proteomes" id="UP000747542"/>
    </source>
</evidence>
<keyword evidence="2 5" id="KW-0812">Transmembrane</keyword>
<reference evidence="6" key="1">
    <citation type="journal article" date="2021" name="Sci. Adv.">
        <title>The American lobster genome reveals insights on longevity, neural, and immune adaptations.</title>
        <authorList>
            <person name="Polinski J.M."/>
            <person name="Zimin A.V."/>
            <person name="Clark K.F."/>
            <person name="Kohn A.B."/>
            <person name="Sadowski N."/>
            <person name="Timp W."/>
            <person name="Ptitsyn A."/>
            <person name="Khanna P."/>
            <person name="Romanova D.Y."/>
            <person name="Williams P."/>
            <person name="Greenwood S.J."/>
            <person name="Moroz L.L."/>
            <person name="Walt D.R."/>
            <person name="Bodnar A.G."/>
        </authorList>
    </citation>
    <scope>NUCLEOTIDE SEQUENCE</scope>
    <source>
        <strain evidence="6">GMGI-L3</strain>
    </source>
</reference>
<name>A0A8J5MNA3_HOMAM</name>
<dbReference type="GO" id="GO:0099590">
    <property type="term" value="P:neurotransmitter receptor internalization"/>
    <property type="evidence" value="ECO:0007669"/>
    <property type="project" value="TreeGrafter"/>
</dbReference>
<dbReference type="Pfam" id="PF00822">
    <property type="entry name" value="PMP22_Claudin"/>
    <property type="match status" value="1"/>
</dbReference>
<comment type="caution">
    <text evidence="6">The sequence shown here is derived from an EMBL/GenBank/DDBJ whole genome shotgun (WGS) entry which is preliminary data.</text>
</comment>
<keyword evidence="4 5" id="KW-0472">Membrane</keyword>
<dbReference type="InterPro" id="IPR051072">
    <property type="entry name" value="CACNG_subunit"/>
</dbReference>
<feature type="transmembrane region" description="Helical" evidence="5">
    <location>
        <begin position="153"/>
        <end position="185"/>
    </location>
</feature>
<dbReference type="PANTHER" id="PTHR12107">
    <property type="entry name" value="VOLTAGE-DEPENDENT CALCIUM CHANNEL GAMMA SUBUNIT"/>
    <property type="match status" value="1"/>
</dbReference>
<evidence type="ECO:0000256" key="3">
    <source>
        <dbReference type="ARBA" id="ARBA00022989"/>
    </source>
</evidence>
<keyword evidence="3 5" id="KW-1133">Transmembrane helix</keyword>
<dbReference type="GO" id="GO:0019226">
    <property type="term" value="P:transmission of nerve impulse"/>
    <property type="evidence" value="ECO:0007669"/>
    <property type="project" value="TreeGrafter"/>
</dbReference>
<dbReference type="GO" id="GO:0051968">
    <property type="term" value="P:positive regulation of synaptic transmission, glutamatergic"/>
    <property type="evidence" value="ECO:0007669"/>
    <property type="project" value="TreeGrafter"/>
</dbReference>
<dbReference type="GO" id="GO:0098839">
    <property type="term" value="C:postsynaptic density membrane"/>
    <property type="evidence" value="ECO:0007669"/>
    <property type="project" value="TreeGrafter"/>
</dbReference>
<dbReference type="GO" id="GO:0098970">
    <property type="term" value="P:postsynaptic neurotransmitter receptor diffusion trapping"/>
    <property type="evidence" value="ECO:0007669"/>
    <property type="project" value="TreeGrafter"/>
</dbReference>
<evidence type="ECO:0000256" key="5">
    <source>
        <dbReference type="SAM" id="Phobius"/>
    </source>
</evidence>
<dbReference type="GO" id="GO:0032281">
    <property type="term" value="C:AMPA glutamate receptor complex"/>
    <property type="evidence" value="ECO:0007669"/>
    <property type="project" value="TreeGrafter"/>
</dbReference>
<gene>
    <name evidence="6" type="primary">Cacng7-L</name>
    <name evidence="6" type="ORF">Hamer_G018821</name>
</gene>
<dbReference type="Proteomes" id="UP000747542">
    <property type="component" value="Unassembled WGS sequence"/>
</dbReference>
<dbReference type="PANTHER" id="PTHR12107:SF0">
    <property type="entry name" value="STARGAZIN (MAMMALIAN CALCIUM CHANNEL) HOMOLOG"/>
    <property type="match status" value="1"/>
</dbReference>
<organism evidence="6 7">
    <name type="scientific">Homarus americanus</name>
    <name type="common">American lobster</name>
    <dbReference type="NCBI Taxonomy" id="6706"/>
    <lineage>
        <taxon>Eukaryota</taxon>
        <taxon>Metazoa</taxon>
        <taxon>Ecdysozoa</taxon>
        <taxon>Arthropoda</taxon>
        <taxon>Crustacea</taxon>
        <taxon>Multicrustacea</taxon>
        <taxon>Malacostraca</taxon>
        <taxon>Eumalacostraca</taxon>
        <taxon>Eucarida</taxon>
        <taxon>Decapoda</taxon>
        <taxon>Pleocyemata</taxon>
        <taxon>Astacidea</taxon>
        <taxon>Nephropoidea</taxon>
        <taxon>Nephropidae</taxon>
        <taxon>Homarus</taxon>
    </lineage>
</organism>
<feature type="transmembrane region" description="Helical" evidence="5">
    <location>
        <begin position="12"/>
        <end position="36"/>
    </location>
</feature>
<evidence type="ECO:0000256" key="2">
    <source>
        <dbReference type="ARBA" id="ARBA00022692"/>
    </source>
</evidence>
<dbReference type="AlphaFoldDB" id="A0A8J5MNA3"/>
<accession>A0A8J5MNA3</accession>
<dbReference type="GO" id="GO:0016247">
    <property type="term" value="F:channel regulator activity"/>
    <property type="evidence" value="ECO:0007669"/>
    <property type="project" value="TreeGrafter"/>
</dbReference>
<evidence type="ECO:0000256" key="4">
    <source>
        <dbReference type="ARBA" id="ARBA00023136"/>
    </source>
</evidence>
<protein>
    <submittedName>
        <fullName evidence="6">Voltage-dependent calcium channel gamma-7 subunit-like</fullName>
    </submittedName>
</protein>
<dbReference type="GO" id="GO:0098943">
    <property type="term" value="P:neurotransmitter receptor transport, postsynaptic endosome to lysosome"/>
    <property type="evidence" value="ECO:0007669"/>
    <property type="project" value="TreeGrafter"/>
</dbReference>
<dbReference type="Gene3D" id="1.20.140.150">
    <property type="match status" value="1"/>
</dbReference>
<feature type="transmembrane region" description="Helical" evidence="5">
    <location>
        <begin position="107"/>
        <end position="133"/>
    </location>
</feature>
<dbReference type="InterPro" id="IPR004031">
    <property type="entry name" value="PMP22/EMP/MP20/Claudin"/>
</dbReference>